<feature type="domain" description="Threonine/Serine exporter ThrE" evidence="9">
    <location>
        <begin position="15"/>
        <end position="141"/>
    </location>
</feature>
<evidence type="ECO:0000259" key="9">
    <source>
        <dbReference type="Pfam" id="PF12821"/>
    </source>
</evidence>
<keyword evidence="5 8" id="KW-1133">Transmembrane helix</keyword>
<keyword evidence="3" id="KW-0997">Cell inner membrane</keyword>
<dbReference type="Proteomes" id="UP000095649">
    <property type="component" value="Unassembled WGS sequence"/>
</dbReference>
<evidence type="ECO:0000313" key="10">
    <source>
        <dbReference type="EMBL" id="CUN05148.1"/>
    </source>
</evidence>
<comment type="subcellular location">
    <subcellularLocation>
        <location evidence="1">Cell membrane</location>
        <topology evidence="1">Multi-pass membrane protein</topology>
    </subcellularLocation>
</comment>
<evidence type="ECO:0000256" key="2">
    <source>
        <dbReference type="ARBA" id="ARBA00022475"/>
    </source>
</evidence>
<keyword evidence="4 8" id="KW-0812">Transmembrane</keyword>
<comment type="similarity">
    <text evidence="7">Belongs to the ThrE exporter (TC 2.A.79) family.</text>
</comment>
<evidence type="ECO:0000313" key="11">
    <source>
        <dbReference type="Proteomes" id="UP000095649"/>
    </source>
</evidence>
<gene>
    <name evidence="10" type="ORF">ERS852582_01710</name>
</gene>
<evidence type="ECO:0000256" key="4">
    <source>
        <dbReference type="ARBA" id="ARBA00022692"/>
    </source>
</evidence>
<feature type="transmembrane region" description="Helical" evidence="8">
    <location>
        <begin position="12"/>
        <end position="32"/>
    </location>
</feature>
<dbReference type="Pfam" id="PF12821">
    <property type="entry name" value="ThrE_2"/>
    <property type="match status" value="1"/>
</dbReference>
<proteinExistence type="inferred from homology"/>
<evidence type="ECO:0000256" key="5">
    <source>
        <dbReference type="ARBA" id="ARBA00022989"/>
    </source>
</evidence>
<name>A0A173TVC5_9FIRM</name>
<feature type="transmembrane region" description="Helical" evidence="8">
    <location>
        <begin position="124"/>
        <end position="145"/>
    </location>
</feature>
<dbReference type="PANTHER" id="PTHR34390">
    <property type="entry name" value="UPF0442 PROTEIN YJJB-RELATED"/>
    <property type="match status" value="1"/>
</dbReference>
<dbReference type="InterPro" id="IPR050539">
    <property type="entry name" value="ThrE_Dicarb/AminoAcid_Exp"/>
</dbReference>
<reference evidence="10 11" key="1">
    <citation type="submission" date="2015-09" db="EMBL/GenBank/DDBJ databases">
        <authorList>
            <consortium name="Pathogen Informatics"/>
        </authorList>
    </citation>
    <scope>NUCLEOTIDE SEQUENCE [LARGE SCALE GENOMIC DNA]</scope>
    <source>
        <strain evidence="10 11">2789STDY5834970</strain>
    </source>
</reference>
<dbReference type="AlphaFoldDB" id="A0A173TVC5"/>
<dbReference type="GO" id="GO:0005886">
    <property type="term" value="C:plasma membrane"/>
    <property type="evidence" value="ECO:0007669"/>
    <property type="project" value="UniProtKB-SubCell"/>
</dbReference>
<dbReference type="GO" id="GO:0015744">
    <property type="term" value="P:succinate transport"/>
    <property type="evidence" value="ECO:0007669"/>
    <property type="project" value="TreeGrafter"/>
</dbReference>
<evidence type="ECO:0000256" key="8">
    <source>
        <dbReference type="SAM" id="Phobius"/>
    </source>
</evidence>
<evidence type="ECO:0000256" key="1">
    <source>
        <dbReference type="ARBA" id="ARBA00004651"/>
    </source>
</evidence>
<protein>
    <submittedName>
        <fullName evidence="10">Uncharacterized conserved protein</fullName>
    </submittedName>
</protein>
<evidence type="ECO:0000256" key="3">
    <source>
        <dbReference type="ARBA" id="ARBA00022519"/>
    </source>
</evidence>
<dbReference type="InterPro" id="IPR024528">
    <property type="entry name" value="ThrE_2"/>
</dbReference>
<sequence length="149" mass="15977">MMFLTAVQISELTAQFFLAAAGTLSFAILFACPRRCLPYCALVGAVGWLWYELLTLLGADAATASLLAVIPLTILTRVFAITQKTPVTVFLLTGIFPLVPGAGIYYTAYYFIQNENALALAKGISTFKIAVALAIGISLVLCVPLPKRK</sequence>
<dbReference type="EMBL" id="CYXN01000012">
    <property type="protein sequence ID" value="CUN05148.1"/>
    <property type="molecule type" value="Genomic_DNA"/>
</dbReference>
<organism evidence="10 11">
    <name type="scientific">Faecalibacterium prausnitzii</name>
    <dbReference type="NCBI Taxonomy" id="853"/>
    <lineage>
        <taxon>Bacteria</taxon>
        <taxon>Bacillati</taxon>
        <taxon>Bacillota</taxon>
        <taxon>Clostridia</taxon>
        <taxon>Eubacteriales</taxon>
        <taxon>Oscillospiraceae</taxon>
        <taxon>Faecalibacterium</taxon>
    </lineage>
</organism>
<keyword evidence="2" id="KW-1003">Cell membrane</keyword>
<feature type="transmembrane region" description="Helical" evidence="8">
    <location>
        <begin position="39"/>
        <end position="58"/>
    </location>
</feature>
<dbReference type="PANTHER" id="PTHR34390:SF1">
    <property type="entry name" value="SUCCINATE TRANSPORTER SUBUNIT YJJB-RELATED"/>
    <property type="match status" value="1"/>
</dbReference>
<accession>A0A173TVC5</accession>
<keyword evidence="6 8" id="KW-0472">Membrane</keyword>
<feature type="transmembrane region" description="Helical" evidence="8">
    <location>
        <begin position="89"/>
        <end position="112"/>
    </location>
</feature>
<evidence type="ECO:0000256" key="7">
    <source>
        <dbReference type="ARBA" id="ARBA00034125"/>
    </source>
</evidence>
<evidence type="ECO:0000256" key="6">
    <source>
        <dbReference type="ARBA" id="ARBA00023136"/>
    </source>
</evidence>
<feature type="transmembrane region" description="Helical" evidence="8">
    <location>
        <begin position="64"/>
        <end position="82"/>
    </location>
</feature>